<protein>
    <submittedName>
        <fullName evidence="4">NAD(P)H dehydrogenase</fullName>
    </submittedName>
</protein>
<reference evidence="4 5" key="1">
    <citation type="submission" date="2017-02" db="EMBL/GenBank/DDBJ databases">
        <title>Chromobacterium haemolyticum H5244.</title>
        <authorList>
            <person name="Gulvik C.A."/>
        </authorList>
    </citation>
    <scope>NUCLEOTIDE SEQUENCE [LARGE SCALE GENOMIC DNA]</scope>
    <source>
        <strain evidence="4 5">H5244</strain>
    </source>
</reference>
<comment type="caution">
    <text evidence="4">The sequence shown here is derived from an EMBL/GenBank/DDBJ whole genome shotgun (WGS) entry which is preliminary data.</text>
</comment>
<dbReference type="InterPro" id="IPR051545">
    <property type="entry name" value="NAD(P)H_dehydrogenase_qn"/>
</dbReference>
<dbReference type="Pfam" id="PF02525">
    <property type="entry name" value="Flavodoxin_2"/>
    <property type="match status" value="1"/>
</dbReference>
<dbReference type="Proteomes" id="UP000192721">
    <property type="component" value="Unassembled WGS sequence"/>
</dbReference>
<dbReference type="AlphaFoldDB" id="A0A1W0CGV9"/>
<evidence type="ECO:0000256" key="1">
    <source>
        <dbReference type="ARBA" id="ARBA00006252"/>
    </source>
</evidence>
<evidence type="ECO:0000313" key="5">
    <source>
        <dbReference type="Proteomes" id="UP000192721"/>
    </source>
</evidence>
<proteinExistence type="inferred from homology"/>
<dbReference type="InterPro" id="IPR029039">
    <property type="entry name" value="Flavoprotein-like_sf"/>
</dbReference>
<evidence type="ECO:0000259" key="3">
    <source>
        <dbReference type="Pfam" id="PF02525"/>
    </source>
</evidence>
<keyword evidence="2" id="KW-0560">Oxidoreductase</keyword>
<accession>A0A1W0CGV9</accession>
<dbReference type="GO" id="GO:0005829">
    <property type="term" value="C:cytosol"/>
    <property type="evidence" value="ECO:0007669"/>
    <property type="project" value="TreeGrafter"/>
</dbReference>
<evidence type="ECO:0000313" key="4">
    <source>
        <dbReference type="EMBL" id="OQS33983.1"/>
    </source>
</evidence>
<gene>
    <name evidence="4" type="ORF">B0T45_19485</name>
</gene>
<evidence type="ECO:0000256" key="2">
    <source>
        <dbReference type="ARBA" id="ARBA00023002"/>
    </source>
</evidence>
<dbReference type="PANTHER" id="PTHR10204:SF34">
    <property type="entry name" value="NAD(P)H DEHYDROGENASE [QUINONE] 1 ISOFORM 1"/>
    <property type="match status" value="1"/>
</dbReference>
<dbReference type="EMBL" id="MUKV01000035">
    <property type="protein sequence ID" value="OQS33983.1"/>
    <property type="molecule type" value="Genomic_DNA"/>
</dbReference>
<dbReference type="Gene3D" id="3.40.50.360">
    <property type="match status" value="1"/>
</dbReference>
<organism evidence="4 5">
    <name type="scientific">Chromobacterium haemolyticum</name>
    <dbReference type="NCBI Taxonomy" id="394935"/>
    <lineage>
        <taxon>Bacteria</taxon>
        <taxon>Pseudomonadati</taxon>
        <taxon>Pseudomonadota</taxon>
        <taxon>Betaproteobacteria</taxon>
        <taxon>Neisseriales</taxon>
        <taxon>Chromobacteriaceae</taxon>
        <taxon>Chromobacterium</taxon>
    </lineage>
</organism>
<comment type="similarity">
    <text evidence="1">Belongs to the NAD(P)H dehydrogenase (quinone) family.</text>
</comment>
<dbReference type="SUPFAM" id="SSF52218">
    <property type="entry name" value="Flavoproteins"/>
    <property type="match status" value="1"/>
</dbReference>
<name>A0A1W0CGV9_9NEIS</name>
<dbReference type="GO" id="GO:0003955">
    <property type="term" value="F:NAD(P)H dehydrogenase (quinone) activity"/>
    <property type="evidence" value="ECO:0007669"/>
    <property type="project" value="TreeGrafter"/>
</dbReference>
<dbReference type="InterPro" id="IPR003680">
    <property type="entry name" value="Flavodoxin_fold"/>
</dbReference>
<dbReference type="RefSeq" id="WP_081556612.1">
    <property type="nucleotide sequence ID" value="NZ_MUKV01000035.1"/>
</dbReference>
<dbReference type="PANTHER" id="PTHR10204">
    <property type="entry name" value="NAD P H OXIDOREDUCTASE-RELATED"/>
    <property type="match status" value="1"/>
</dbReference>
<feature type="domain" description="Flavodoxin-like fold" evidence="3">
    <location>
        <begin position="4"/>
        <end position="215"/>
    </location>
</feature>
<sequence>MNRHALIIHAHPDPASLTAQFATLARQTLQQQGCEVMESDLYAMGWKAGADAQDFPDRLNPRRLFLISESQHAYANGRQSADVAAEQQKLLAADLVIMLFPLWWYGLPALLKGWIDRVYAYGFAYGYRNEGNRWRYGDGALSGKRAMLAAMVGGPERDYGPRGINGPLEQLLFPVTHGCLFYPGMEVLPTHAVYDANRLSATDMDAAKDAWRRRLLGVWDEAPIPFRRQNGGDYPDGHTLGEQVAACASGLTAHIAG</sequence>